<gene>
    <name evidence="2" type="ORF">GT576_01090</name>
</gene>
<protein>
    <recommendedName>
        <fullName evidence="4">Phage protein, HK97 gp10 family</fullName>
    </recommendedName>
</protein>
<dbReference type="NCBIfam" id="TIGR01725">
    <property type="entry name" value="phge_HK97_gp10"/>
    <property type="match status" value="1"/>
</dbReference>
<feature type="compositionally biased region" description="Basic and acidic residues" evidence="1">
    <location>
        <begin position="68"/>
        <end position="81"/>
    </location>
</feature>
<proteinExistence type="predicted"/>
<comment type="caution">
    <text evidence="2">The sequence shown here is derived from an EMBL/GenBank/DDBJ whole genome shotgun (WGS) entry which is preliminary data.</text>
</comment>
<dbReference type="GeneID" id="79804102"/>
<reference evidence="2 3" key="1">
    <citation type="journal article" date="2019" name="Nat. Med.">
        <title>A library of human gut bacterial isolates paired with longitudinal multiomics data enables mechanistic microbiome research.</title>
        <authorList>
            <person name="Poyet M."/>
            <person name="Groussin M."/>
            <person name="Gibbons S.M."/>
            <person name="Avila-Pacheco J."/>
            <person name="Jiang X."/>
            <person name="Kearney S.M."/>
            <person name="Perrotta A.R."/>
            <person name="Berdy B."/>
            <person name="Zhao S."/>
            <person name="Lieberman T.D."/>
            <person name="Swanson P.K."/>
            <person name="Smith M."/>
            <person name="Roesemann S."/>
            <person name="Alexander J.E."/>
            <person name="Rich S.A."/>
            <person name="Livny J."/>
            <person name="Vlamakis H."/>
            <person name="Clish C."/>
            <person name="Bullock K."/>
            <person name="Deik A."/>
            <person name="Scott J."/>
            <person name="Pierce K.A."/>
            <person name="Xavier R.J."/>
            <person name="Alm E.J."/>
        </authorList>
    </citation>
    <scope>NUCLEOTIDE SEQUENCE [LARGE SCALE GENOMIC DNA]</scope>
    <source>
        <strain evidence="2 3">BIOML-A1</strain>
    </source>
</reference>
<dbReference type="InterPro" id="IPR010064">
    <property type="entry name" value="HK97-gp10_tail"/>
</dbReference>
<evidence type="ECO:0000313" key="3">
    <source>
        <dbReference type="Proteomes" id="UP000449249"/>
    </source>
</evidence>
<evidence type="ECO:0008006" key="4">
    <source>
        <dbReference type="Google" id="ProtNLM"/>
    </source>
</evidence>
<dbReference type="Proteomes" id="UP000449249">
    <property type="component" value="Unassembled WGS sequence"/>
</dbReference>
<feature type="region of interest" description="Disordered" evidence="1">
    <location>
        <begin position="40"/>
        <end position="81"/>
    </location>
</feature>
<organism evidence="2 3">
    <name type="scientific">Dorea longicatena</name>
    <dbReference type="NCBI Taxonomy" id="88431"/>
    <lineage>
        <taxon>Bacteria</taxon>
        <taxon>Bacillati</taxon>
        <taxon>Bacillota</taxon>
        <taxon>Clostridia</taxon>
        <taxon>Lachnospirales</taxon>
        <taxon>Lachnospiraceae</taxon>
        <taxon>Dorea</taxon>
    </lineage>
</organism>
<name>A0A6N9JSI9_9FIRM</name>
<accession>A0A6N9JSI9</accession>
<sequence length="143" mass="16266">MEISFRFEGFEEVQRGVEALSSSAEIGAINKKIFQRSADITEPKMKAHMARSADNSKSGRNGYRPPGHARDNIPKKVTTKKGEVGWELNGDAQNWFYMKFVEWGTSKMPPRDFLNNTKSECESEYHMIADQEYQKALNEKLGG</sequence>
<evidence type="ECO:0000256" key="1">
    <source>
        <dbReference type="SAM" id="MobiDB-lite"/>
    </source>
</evidence>
<evidence type="ECO:0000313" key="2">
    <source>
        <dbReference type="EMBL" id="MZK08970.1"/>
    </source>
</evidence>
<dbReference type="EMBL" id="WWSH01000001">
    <property type="protein sequence ID" value="MZK08970.1"/>
    <property type="molecule type" value="Genomic_DNA"/>
</dbReference>
<dbReference type="AlphaFoldDB" id="A0A6N9JSI9"/>
<dbReference type="RefSeq" id="WP_005422849.1">
    <property type="nucleotide sequence ID" value="NZ_CP100126.1"/>
</dbReference>